<dbReference type="Gene3D" id="1.20.5.2210">
    <property type="match status" value="1"/>
</dbReference>
<evidence type="ECO:0000313" key="12">
    <source>
        <dbReference type="Proteomes" id="UP001566132"/>
    </source>
</evidence>
<protein>
    <recommendedName>
        <fullName evidence="9">ATP synthase subunit b</fullName>
    </recommendedName>
</protein>
<dbReference type="AlphaFoldDB" id="A0ABD1EM43"/>
<dbReference type="PANTHER" id="PTHR12733:SF3">
    <property type="entry name" value="ATP SYNTHASE F(0) COMPLEX SUBUNIT B1, MITOCHONDRIAL"/>
    <property type="match status" value="1"/>
</dbReference>
<evidence type="ECO:0000256" key="10">
    <source>
        <dbReference type="SAM" id="MobiDB-lite"/>
    </source>
</evidence>
<organism evidence="11 12">
    <name type="scientific">Hypothenemus hampei</name>
    <name type="common">Coffee berry borer</name>
    <dbReference type="NCBI Taxonomy" id="57062"/>
    <lineage>
        <taxon>Eukaryota</taxon>
        <taxon>Metazoa</taxon>
        <taxon>Ecdysozoa</taxon>
        <taxon>Arthropoda</taxon>
        <taxon>Hexapoda</taxon>
        <taxon>Insecta</taxon>
        <taxon>Pterygota</taxon>
        <taxon>Neoptera</taxon>
        <taxon>Endopterygota</taxon>
        <taxon>Coleoptera</taxon>
        <taxon>Polyphaga</taxon>
        <taxon>Cucujiformia</taxon>
        <taxon>Curculionidae</taxon>
        <taxon>Scolytinae</taxon>
        <taxon>Hypothenemus</taxon>
    </lineage>
</organism>
<keyword evidence="3 9" id="KW-0138">CF(0)</keyword>
<evidence type="ECO:0000256" key="5">
    <source>
        <dbReference type="ARBA" id="ARBA00022792"/>
    </source>
</evidence>
<feature type="region of interest" description="Disordered" evidence="10">
    <location>
        <begin position="140"/>
        <end position="162"/>
    </location>
</feature>
<evidence type="ECO:0000256" key="2">
    <source>
        <dbReference type="ARBA" id="ARBA00022448"/>
    </source>
</evidence>
<keyword evidence="6 9" id="KW-0406">Ion transport</keyword>
<gene>
    <name evidence="11" type="ORF">ABEB36_008501</name>
</gene>
<comment type="caution">
    <text evidence="11">The sequence shown here is derived from an EMBL/GenBank/DDBJ whole genome shotgun (WGS) entry which is preliminary data.</text>
</comment>
<comment type="subunit">
    <text evidence="9">F-type ATPases have 2 components, CF(1) - the catalytic core - and CF(0) - the membrane proton channel. CF(1) and CF(0) have multiple subunits.</text>
</comment>
<keyword evidence="8 9" id="KW-0472">Membrane</keyword>
<keyword evidence="2 9" id="KW-0813">Transport</keyword>
<accession>A0ABD1EM43</accession>
<evidence type="ECO:0000256" key="4">
    <source>
        <dbReference type="ARBA" id="ARBA00022781"/>
    </source>
</evidence>
<comment type="function">
    <text evidence="9">Subunit b, of the mitochondrial membrane ATP synthase complex (F(1)F(0) ATP synthase or Complex V) that produces ATP from ADP in the presence of a proton gradient across the membrane which is generated by electron transport complexes of the respiratory chain. ATP synthase complex consist of a soluble F(1) head domain - the catalytic core - and a membrane F(1) domain - the membrane proton channel. These two domains are linked by a central stalk rotating inside the F(1) region and a stationary peripheral stalk. During catalysis, ATP synthesis in the catalytic domain of F(1) is coupled via a rotary mechanism of the central stalk subunits to proton translocation. In vivo, can only synthesize ATP although its ATP hydrolase activity can be activated artificially in vitro. Part of the complex F(0) domain. Part of the complex F(0) domain and the peripheric stalk, which acts as a stator to hold the catalytic alpha(3)beta(3) subcomplex and subunit a/ATP6 static relative to the rotary elements.</text>
</comment>
<evidence type="ECO:0000313" key="11">
    <source>
        <dbReference type="EMBL" id="KAL1497560.1"/>
    </source>
</evidence>
<evidence type="ECO:0000256" key="9">
    <source>
        <dbReference type="RuleBase" id="RU368017"/>
    </source>
</evidence>
<evidence type="ECO:0000256" key="7">
    <source>
        <dbReference type="ARBA" id="ARBA00023128"/>
    </source>
</evidence>
<name>A0ABD1EM43_HYPHA</name>
<evidence type="ECO:0000256" key="1">
    <source>
        <dbReference type="ARBA" id="ARBA00007479"/>
    </source>
</evidence>
<evidence type="ECO:0000256" key="6">
    <source>
        <dbReference type="ARBA" id="ARBA00023065"/>
    </source>
</evidence>
<keyword evidence="4 9" id="KW-0375">Hydrogen ion transport</keyword>
<keyword evidence="7 9" id="KW-0496">Mitochondrion</keyword>
<proteinExistence type="inferred from homology"/>
<dbReference type="SUPFAM" id="SSF161060">
    <property type="entry name" value="ATP synthase B chain-like"/>
    <property type="match status" value="1"/>
</dbReference>
<keyword evidence="12" id="KW-1185">Reference proteome</keyword>
<reference evidence="11 12" key="1">
    <citation type="submission" date="2024-05" db="EMBL/GenBank/DDBJ databases">
        <title>Genetic variation in Jamaican populations of the coffee berry borer (Hypothenemus hampei).</title>
        <authorList>
            <person name="Errbii M."/>
            <person name="Myrie A."/>
        </authorList>
    </citation>
    <scope>NUCLEOTIDE SEQUENCE [LARGE SCALE GENOMIC DNA]</scope>
    <source>
        <strain evidence="11">JA-Hopewell-2020-01-JO</strain>
        <tissue evidence="11">Whole body</tissue>
    </source>
</reference>
<evidence type="ECO:0000256" key="8">
    <source>
        <dbReference type="ARBA" id="ARBA00023136"/>
    </source>
</evidence>
<dbReference type="Pfam" id="PF05405">
    <property type="entry name" value="Mt_ATP-synt_B"/>
    <property type="match status" value="1"/>
</dbReference>
<dbReference type="InterPro" id="IPR013837">
    <property type="entry name" value="ATP_synth_F0_suB"/>
</dbReference>
<dbReference type="InterPro" id="IPR008688">
    <property type="entry name" value="ATP_synth_Bsub_B/MI25"/>
</dbReference>
<dbReference type="GO" id="GO:0045259">
    <property type="term" value="C:proton-transporting ATP synthase complex"/>
    <property type="evidence" value="ECO:0007669"/>
    <property type="project" value="UniProtKB-KW"/>
</dbReference>
<dbReference type="GO" id="GO:0015986">
    <property type="term" value="P:proton motive force-driven ATP synthesis"/>
    <property type="evidence" value="ECO:0007669"/>
    <property type="project" value="UniProtKB-UniRule"/>
</dbReference>
<dbReference type="Proteomes" id="UP001566132">
    <property type="component" value="Unassembled WGS sequence"/>
</dbReference>
<feature type="compositionally biased region" description="Basic and acidic residues" evidence="10">
    <location>
        <begin position="140"/>
        <end position="151"/>
    </location>
</feature>
<dbReference type="GO" id="GO:0015078">
    <property type="term" value="F:proton transmembrane transporter activity"/>
    <property type="evidence" value="ECO:0007669"/>
    <property type="project" value="UniProtKB-UniRule"/>
</dbReference>
<dbReference type="EMBL" id="JBDJPC010000006">
    <property type="protein sequence ID" value="KAL1497560.1"/>
    <property type="molecule type" value="Genomic_DNA"/>
</dbReference>
<dbReference type="GO" id="GO:0005743">
    <property type="term" value="C:mitochondrial inner membrane"/>
    <property type="evidence" value="ECO:0007669"/>
    <property type="project" value="UniProtKB-SubCell"/>
</dbReference>
<keyword evidence="5 9" id="KW-0999">Mitochondrion inner membrane</keyword>
<sequence length="373" mass="43560">MSLIRNALFSNNFTEKRLVRRYCDKKSINLLKTENISVEKKNDNSEECAKIERQIAKQVLIEKTQDANFRSRLSRSCKLVFHGSSSQPFVKVQSIKTNLMELGKESTDWTSYNFNHDDADKCTPKPIKINGEVRTTNITKNEDSKSFHDSDGGDGVTGKDSIQRPIRQEPGKVLLAFVPENWWSAFIPKTGITGLGTFLFTFGTFLVSKEYYVLDHDYYLGLSTIVLWASLIKYLGPTIAKYLDNDIDKYEKSWNEEREQIKEVLEESMMHEVQLQFQTEGQLMVIDAKRENVALQLEEEFRKRQMHYYDQVVKRLNYHVAVEEVKQRIVYKNLLDYVTTEVHKAITPEMQDKLIYYSIDQIMIDLQKEKDKK</sequence>
<evidence type="ECO:0000256" key="3">
    <source>
        <dbReference type="ARBA" id="ARBA00022547"/>
    </source>
</evidence>
<comment type="subcellular location">
    <subcellularLocation>
        <location evidence="9">Mitochondrion</location>
    </subcellularLocation>
    <subcellularLocation>
        <location evidence="9">Mitochondrion inner membrane</location>
    </subcellularLocation>
</comment>
<dbReference type="PANTHER" id="PTHR12733">
    <property type="entry name" value="MITOCHONDRIAL ATP SYNTHASE B CHAIN"/>
    <property type="match status" value="1"/>
</dbReference>
<comment type="similarity">
    <text evidence="1 9">Belongs to the eukaryotic ATPase B chain family.</text>
</comment>